<name>A0A168MCH0_9BACL</name>
<gene>
    <name evidence="1" type="ORF">PGLA_07595</name>
</gene>
<reference evidence="1 2" key="1">
    <citation type="submission" date="2016-03" db="EMBL/GenBank/DDBJ databases">
        <title>Draft genome sequence of Paenibacillus glacialis DSM 22343.</title>
        <authorList>
            <person name="Shin S.-K."/>
            <person name="Yi H."/>
        </authorList>
    </citation>
    <scope>NUCLEOTIDE SEQUENCE [LARGE SCALE GENOMIC DNA]</scope>
    <source>
        <strain evidence="1 2">DSM 22343</strain>
    </source>
</reference>
<comment type="caution">
    <text evidence="1">The sequence shown here is derived from an EMBL/GenBank/DDBJ whole genome shotgun (WGS) entry which is preliminary data.</text>
</comment>
<evidence type="ECO:0000313" key="2">
    <source>
        <dbReference type="Proteomes" id="UP000076967"/>
    </source>
</evidence>
<accession>A0A168MCH0</accession>
<dbReference type="AlphaFoldDB" id="A0A168MCH0"/>
<organism evidence="1 2">
    <name type="scientific">Paenibacillus glacialis</name>
    <dbReference type="NCBI Taxonomy" id="494026"/>
    <lineage>
        <taxon>Bacteria</taxon>
        <taxon>Bacillati</taxon>
        <taxon>Bacillota</taxon>
        <taxon>Bacilli</taxon>
        <taxon>Bacillales</taxon>
        <taxon>Paenibacillaceae</taxon>
        <taxon>Paenibacillus</taxon>
    </lineage>
</organism>
<dbReference type="EMBL" id="LVJH01000007">
    <property type="protein sequence ID" value="OAB44509.1"/>
    <property type="molecule type" value="Genomic_DNA"/>
</dbReference>
<dbReference type="STRING" id="494026.PGLA_07595"/>
<dbReference type="Proteomes" id="UP000076967">
    <property type="component" value="Unassembled WGS sequence"/>
</dbReference>
<evidence type="ECO:0000313" key="1">
    <source>
        <dbReference type="EMBL" id="OAB44509.1"/>
    </source>
</evidence>
<dbReference type="RefSeq" id="WP_068531086.1">
    <property type="nucleotide sequence ID" value="NZ_LVJH01000007.1"/>
</dbReference>
<protein>
    <submittedName>
        <fullName evidence="1">Uncharacterized protein</fullName>
    </submittedName>
</protein>
<proteinExistence type="predicted"/>
<sequence length="156" mass="18345">MEQLSFNQDWIGADTGILRIQNHSNLSAGDLVAYQGVISLYSKQIFFYRCILKDKRKSPNPYHLGTFTTDQSNANYDCIEREYQLSVSGWWRQTQPPKGSPAYPQWMAWTWENCEEDRLFAEWHIRDFEKKLKPSKAQIITSIPPITVEYEQLTLF</sequence>
<keyword evidence="2" id="KW-1185">Reference proteome</keyword>